<reference evidence="1 2" key="1">
    <citation type="submission" date="2016-11" db="EMBL/GenBank/DDBJ databases">
        <authorList>
            <person name="Jaros S."/>
            <person name="Januszkiewicz K."/>
            <person name="Wedrychowicz H."/>
        </authorList>
    </citation>
    <scope>NUCLEOTIDE SEQUENCE [LARGE SCALE GENOMIC DNA]</scope>
    <source>
        <strain evidence="1 2">DSM 19436</strain>
    </source>
</reference>
<dbReference type="RefSeq" id="WP_073051373.1">
    <property type="nucleotide sequence ID" value="NZ_FQUP01000001.1"/>
</dbReference>
<accession>A0A1M4VFJ9</accession>
<gene>
    <name evidence="1" type="ORF">SAMN02745157_0693</name>
</gene>
<dbReference type="OrthoDB" id="2059848at2"/>
<protein>
    <submittedName>
        <fullName evidence="1">Uncharacterized protein</fullName>
    </submittedName>
</protein>
<organism evidence="1 2">
    <name type="scientific">Kaistia soli DSM 19436</name>
    <dbReference type="NCBI Taxonomy" id="1122133"/>
    <lineage>
        <taxon>Bacteria</taxon>
        <taxon>Pseudomonadati</taxon>
        <taxon>Pseudomonadota</taxon>
        <taxon>Alphaproteobacteria</taxon>
        <taxon>Hyphomicrobiales</taxon>
        <taxon>Kaistiaceae</taxon>
        <taxon>Kaistia</taxon>
    </lineage>
</organism>
<dbReference type="STRING" id="1122133.SAMN02745157_0693"/>
<dbReference type="Proteomes" id="UP000184485">
    <property type="component" value="Unassembled WGS sequence"/>
</dbReference>
<sequence>MTTLAADAVRDYSLGEIEEYPVIAADIIYQGAAVGENGSGYARPLVAGDPFLGFADRQVDNSAGAAGAKTVRVKTKGRLTLAIAAIAITANDHPAVYASDDDTFTLTVGTNTLIGYVSRWVSTGVAVVEFDTALVKAALQA</sequence>
<evidence type="ECO:0000313" key="2">
    <source>
        <dbReference type="Proteomes" id="UP000184485"/>
    </source>
</evidence>
<evidence type="ECO:0000313" key="1">
    <source>
        <dbReference type="EMBL" id="SHE67804.1"/>
    </source>
</evidence>
<dbReference type="AlphaFoldDB" id="A0A1M4VFJ9"/>
<proteinExistence type="predicted"/>
<name>A0A1M4VFJ9_9HYPH</name>
<dbReference type="EMBL" id="FQUP01000001">
    <property type="protein sequence ID" value="SHE67804.1"/>
    <property type="molecule type" value="Genomic_DNA"/>
</dbReference>
<keyword evidence="2" id="KW-1185">Reference proteome</keyword>